<dbReference type="Proteomes" id="UP000676428">
    <property type="component" value="Chromosome"/>
</dbReference>
<dbReference type="Gene3D" id="2.40.30.10">
    <property type="entry name" value="Translation factors"/>
    <property type="match status" value="1"/>
</dbReference>
<keyword evidence="5" id="KW-1185">Reference proteome</keyword>
<dbReference type="PROSITE" id="PS51384">
    <property type="entry name" value="FAD_FR"/>
    <property type="match status" value="1"/>
</dbReference>
<reference evidence="4 5" key="1">
    <citation type="journal article" date="2012" name="Int. J. Syst. Evol. Microbiol.">
        <title>Shewanella dokdonensis sp. nov., isolated from seawater.</title>
        <authorList>
            <person name="Sung H.R."/>
            <person name="Yoon J.H."/>
            <person name="Ghim S.Y."/>
        </authorList>
    </citation>
    <scope>NUCLEOTIDE SEQUENCE [LARGE SCALE GENOMIC DNA]</scope>
    <source>
        <strain evidence="4 5">DSM 23626</strain>
    </source>
</reference>
<name>A0ABX8DG44_9GAMM</name>
<proteinExistence type="predicted"/>
<dbReference type="PANTHER" id="PTHR47354:SF5">
    <property type="entry name" value="PROTEIN RFBI"/>
    <property type="match status" value="1"/>
</dbReference>
<dbReference type="InterPro" id="IPR050415">
    <property type="entry name" value="MRET"/>
</dbReference>
<protein>
    <submittedName>
        <fullName evidence="4">2Fe-2S iron-sulfur cluster binding domain-containing protein</fullName>
    </submittedName>
</protein>
<evidence type="ECO:0000259" key="3">
    <source>
        <dbReference type="PROSITE" id="PS51384"/>
    </source>
</evidence>
<dbReference type="InterPro" id="IPR017927">
    <property type="entry name" value="FAD-bd_FR_type"/>
</dbReference>
<dbReference type="EMBL" id="CP074572">
    <property type="protein sequence ID" value="QVK23680.1"/>
    <property type="molecule type" value="Genomic_DNA"/>
</dbReference>
<gene>
    <name evidence="4" type="ORF">KHX94_02900</name>
</gene>
<dbReference type="InterPro" id="IPR006058">
    <property type="entry name" value="2Fe2S_fd_BS"/>
</dbReference>
<dbReference type="Gene3D" id="3.10.20.30">
    <property type="match status" value="1"/>
</dbReference>
<feature type="domain" description="2Fe-2S ferredoxin-type" evidence="2">
    <location>
        <begin position="3"/>
        <end position="86"/>
    </location>
</feature>
<dbReference type="InterPro" id="IPR012675">
    <property type="entry name" value="Beta-grasp_dom_sf"/>
</dbReference>
<dbReference type="PROSITE" id="PS00197">
    <property type="entry name" value="2FE2S_FER_1"/>
    <property type="match status" value="1"/>
</dbReference>
<dbReference type="SUPFAM" id="SSF54292">
    <property type="entry name" value="2Fe-2S ferredoxin-like"/>
    <property type="match status" value="1"/>
</dbReference>
<dbReference type="PANTHER" id="PTHR47354">
    <property type="entry name" value="NADH OXIDOREDUCTASE HCR"/>
    <property type="match status" value="1"/>
</dbReference>
<dbReference type="InterPro" id="IPR008333">
    <property type="entry name" value="Cbr1-like_FAD-bd_dom"/>
</dbReference>
<dbReference type="RefSeq" id="WP_213682298.1">
    <property type="nucleotide sequence ID" value="NZ_CP074572.1"/>
</dbReference>
<sequence>MAFKVQLQPSGVIYSSENKLLEDALTQNIVLEHSCKTGTCGVCRAEIIEGIVENEVGELVTTGHILTCCSKAKSDISLIANYYPELAEIKSQTVPCKVSRVENITDDILVIHFRFPPAIKFNYLAGQYIDLSYQGIRRSYSIANSKNNLNEIELHIRKVQDGKMSNLLFLA</sequence>
<evidence type="ECO:0000259" key="2">
    <source>
        <dbReference type="PROSITE" id="PS51085"/>
    </source>
</evidence>
<feature type="domain" description="FAD-binding FR-type" evidence="3">
    <location>
        <begin position="91"/>
        <end position="171"/>
    </location>
</feature>
<dbReference type="PROSITE" id="PS51085">
    <property type="entry name" value="2FE2S_FER_2"/>
    <property type="match status" value="1"/>
</dbReference>
<dbReference type="InterPro" id="IPR001041">
    <property type="entry name" value="2Fe-2S_ferredoxin-type"/>
</dbReference>
<dbReference type="SUPFAM" id="SSF63380">
    <property type="entry name" value="Riboflavin synthase domain-like"/>
    <property type="match status" value="1"/>
</dbReference>
<evidence type="ECO:0000256" key="1">
    <source>
        <dbReference type="ARBA" id="ARBA00023075"/>
    </source>
</evidence>
<keyword evidence="1" id="KW-0830">Ubiquinone</keyword>
<dbReference type="Pfam" id="PF00111">
    <property type="entry name" value="Fer2"/>
    <property type="match status" value="1"/>
</dbReference>
<accession>A0ABX8DG44</accession>
<dbReference type="Pfam" id="PF00970">
    <property type="entry name" value="FAD_binding_6"/>
    <property type="match status" value="1"/>
</dbReference>
<organism evidence="4 5">
    <name type="scientific">Shewanella dokdonensis</name>
    <dbReference type="NCBI Taxonomy" id="712036"/>
    <lineage>
        <taxon>Bacteria</taxon>
        <taxon>Pseudomonadati</taxon>
        <taxon>Pseudomonadota</taxon>
        <taxon>Gammaproteobacteria</taxon>
        <taxon>Alteromonadales</taxon>
        <taxon>Shewanellaceae</taxon>
        <taxon>Shewanella</taxon>
    </lineage>
</organism>
<evidence type="ECO:0000313" key="5">
    <source>
        <dbReference type="Proteomes" id="UP000676428"/>
    </source>
</evidence>
<dbReference type="InterPro" id="IPR017938">
    <property type="entry name" value="Riboflavin_synthase-like_b-brl"/>
</dbReference>
<dbReference type="CDD" id="cd00207">
    <property type="entry name" value="fer2"/>
    <property type="match status" value="1"/>
</dbReference>
<dbReference type="InterPro" id="IPR036010">
    <property type="entry name" value="2Fe-2S_ferredoxin-like_sf"/>
</dbReference>
<evidence type="ECO:0000313" key="4">
    <source>
        <dbReference type="EMBL" id="QVK23680.1"/>
    </source>
</evidence>